<dbReference type="EMBL" id="CP090891">
    <property type="protein sequence ID" value="ULU13877.1"/>
    <property type="molecule type" value="Genomic_DNA"/>
</dbReference>
<keyword evidence="3" id="KW-0732">Signal</keyword>
<evidence type="ECO:0000256" key="1">
    <source>
        <dbReference type="SAM" id="Coils"/>
    </source>
</evidence>
<feature type="compositionally biased region" description="Polar residues" evidence="2">
    <location>
        <begin position="246"/>
        <end position="263"/>
    </location>
</feature>
<feature type="signal peptide" evidence="3">
    <location>
        <begin position="1"/>
        <end position="19"/>
    </location>
</feature>
<keyword evidence="1" id="KW-0175">Coiled coil</keyword>
<dbReference type="Proteomes" id="UP000827892">
    <property type="component" value="Chromosome I"/>
</dbReference>
<dbReference type="AlphaFoldDB" id="A0AAE9DY72"/>
<feature type="coiled-coil region" evidence="1">
    <location>
        <begin position="137"/>
        <end position="164"/>
    </location>
</feature>
<organism evidence="4 5">
    <name type="scientific">Caenorhabditis briggsae</name>
    <dbReference type="NCBI Taxonomy" id="6238"/>
    <lineage>
        <taxon>Eukaryota</taxon>
        <taxon>Metazoa</taxon>
        <taxon>Ecdysozoa</taxon>
        <taxon>Nematoda</taxon>
        <taxon>Chromadorea</taxon>
        <taxon>Rhabditida</taxon>
        <taxon>Rhabditina</taxon>
        <taxon>Rhabditomorpha</taxon>
        <taxon>Rhabditoidea</taxon>
        <taxon>Rhabditidae</taxon>
        <taxon>Peloderinae</taxon>
        <taxon>Caenorhabditis</taxon>
    </lineage>
</organism>
<name>A0AAE9DY72_CAEBR</name>
<evidence type="ECO:0000256" key="2">
    <source>
        <dbReference type="SAM" id="MobiDB-lite"/>
    </source>
</evidence>
<proteinExistence type="predicted"/>
<feature type="chain" id="PRO_5042164046" evidence="3">
    <location>
        <begin position="20"/>
        <end position="273"/>
    </location>
</feature>
<evidence type="ECO:0000256" key="3">
    <source>
        <dbReference type="SAM" id="SignalP"/>
    </source>
</evidence>
<protein>
    <submittedName>
        <fullName evidence="4">Uncharacterized protein</fullName>
    </submittedName>
</protein>
<sequence length="273" mass="31116">MKILHSLIILASIFSLVQASIFDALNEFYDGWGEEQCVQINNHRSPQATPLTALEIPFGGFFDGFLDCEHRASNTENFGIDGSPNLIYRIFGMTEKTLNSAEILEKLLSKKLETSDFERILKNLEENKTKNLFSEILKSSIHQLRRYQSQIDSLSDDLSHAKKINSAKMRKVWELGRKGQILEAKMTNSKREMLKMRKYVKENIYDWEQNEKIEKKRLKKTAKPPPTDPSTSGPINYSPKPPSPLKNYSNPSKPCTSNSSVISSGPIIVEIFE</sequence>
<reference evidence="4 5" key="1">
    <citation type="submission" date="2022-05" db="EMBL/GenBank/DDBJ databases">
        <title>Chromosome-level reference genomes for two strains of Caenorhabditis briggsae: an improved platform for comparative genomics.</title>
        <authorList>
            <person name="Stevens L."/>
            <person name="Andersen E.C."/>
        </authorList>
    </citation>
    <scope>NUCLEOTIDE SEQUENCE [LARGE SCALE GENOMIC DNA]</scope>
    <source>
        <strain evidence="4">QX1410_ONT</strain>
        <tissue evidence="4">Whole-organism</tissue>
    </source>
</reference>
<accession>A0AAE9DY72</accession>
<gene>
    <name evidence="4" type="ORF">L3Y34_016404</name>
</gene>
<evidence type="ECO:0000313" key="4">
    <source>
        <dbReference type="EMBL" id="ULU13877.1"/>
    </source>
</evidence>
<feature type="region of interest" description="Disordered" evidence="2">
    <location>
        <begin position="216"/>
        <end position="265"/>
    </location>
</feature>
<evidence type="ECO:0000313" key="5">
    <source>
        <dbReference type="Proteomes" id="UP000827892"/>
    </source>
</evidence>